<dbReference type="CDD" id="cd06467">
    <property type="entry name" value="p23_NUDC_like"/>
    <property type="match status" value="1"/>
</dbReference>
<keyword evidence="3" id="KW-0812">Transmembrane</keyword>
<feature type="domain" description="CS" evidence="5">
    <location>
        <begin position="65"/>
        <end position="159"/>
    </location>
</feature>
<name>A0A1Q9CW73_SYMMI</name>
<feature type="transmembrane region" description="Helical" evidence="3">
    <location>
        <begin position="473"/>
        <end position="491"/>
    </location>
</feature>
<dbReference type="PANTHER" id="PTHR47447">
    <property type="entry name" value="OS03G0856100 PROTEIN"/>
    <property type="match status" value="1"/>
</dbReference>
<dbReference type="InterPro" id="IPR011990">
    <property type="entry name" value="TPR-like_helical_dom_sf"/>
</dbReference>
<dbReference type="Pfam" id="PF01535">
    <property type="entry name" value="PPR"/>
    <property type="match status" value="2"/>
</dbReference>
<evidence type="ECO:0000256" key="4">
    <source>
        <dbReference type="SAM" id="SignalP"/>
    </source>
</evidence>
<dbReference type="NCBIfam" id="TIGR00756">
    <property type="entry name" value="PPR"/>
    <property type="match status" value="2"/>
</dbReference>
<feature type="chain" id="PRO_5013203567" evidence="4">
    <location>
        <begin position="27"/>
        <end position="1982"/>
    </location>
</feature>
<evidence type="ECO:0000313" key="7">
    <source>
        <dbReference type="Proteomes" id="UP000186817"/>
    </source>
</evidence>
<dbReference type="PANTHER" id="PTHR47447:SF17">
    <property type="entry name" value="OS12G0638900 PROTEIN"/>
    <property type="match status" value="1"/>
</dbReference>
<keyword evidence="4" id="KW-0732">Signal</keyword>
<dbReference type="Gene3D" id="1.25.40.10">
    <property type="entry name" value="Tetratricopeptide repeat domain"/>
    <property type="match status" value="3"/>
</dbReference>
<feature type="transmembrane region" description="Helical" evidence="3">
    <location>
        <begin position="528"/>
        <end position="547"/>
    </location>
</feature>
<evidence type="ECO:0000313" key="6">
    <source>
        <dbReference type="EMBL" id="OLP87174.1"/>
    </source>
</evidence>
<evidence type="ECO:0000256" key="2">
    <source>
        <dbReference type="PROSITE-ProRule" id="PRU00708"/>
    </source>
</evidence>
<keyword evidence="3" id="KW-1133">Transmembrane helix</keyword>
<organism evidence="6 7">
    <name type="scientific">Symbiodinium microadriaticum</name>
    <name type="common">Dinoflagellate</name>
    <name type="synonym">Zooxanthella microadriatica</name>
    <dbReference type="NCBI Taxonomy" id="2951"/>
    <lineage>
        <taxon>Eukaryota</taxon>
        <taxon>Sar</taxon>
        <taxon>Alveolata</taxon>
        <taxon>Dinophyceae</taxon>
        <taxon>Suessiales</taxon>
        <taxon>Symbiodiniaceae</taxon>
        <taxon>Symbiodinium</taxon>
    </lineage>
</organism>
<accession>A0A1Q9CW73</accession>
<dbReference type="PROSITE" id="PS51203">
    <property type="entry name" value="CS"/>
    <property type="match status" value="1"/>
</dbReference>
<dbReference type="Pfam" id="PF13812">
    <property type="entry name" value="PPR_3"/>
    <property type="match status" value="1"/>
</dbReference>
<feature type="signal peptide" evidence="4">
    <location>
        <begin position="1"/>
        <end position="26"/>
    </location>
</feature>
<feature type="repeat" description="PPR" evidence="2">
    <location>
        <begin position="1576"/>
        <end position="1610"/>
    </location>
</feature>
<dbReference type="Pfam" id="PF13041">
    <property type="entry name" value="PPR_2"/>
    <property type="match status" value="2"/>
</dbReference>
<keyword evidence="7" id="KW-1185">Reference proteome</keyword>
<feature type="transmembrane region" description="Helical" evidence="3">
    <location>
        <begin position="1286"/>
        <end position="1309"/>
    </location>
</feature>
<feature type="transmembrane region" description="Helical" evidence="3">
    <location>
        <begin position="1212"/>
        <end position="1234"/>
    </location>
</feature>
<dbReference type="Gene3D" id="2.60.40.790">
    <property type="match status" value="1"/>
</dbReference>
<keyword evidence="1" id="KW-0677">Repeat</keyword>
<dbReference type="Pfam" id="PF04969">
    <property type="entry name" value="CS"/>
    <property type="match status" value="1"/>
</dbReference>
<evidence type="ECO:0000259" key="5">
    <source>
        <dbReference type="PROSITE" id="PS51203"/>
    </source>
</evidence>
<dbReference type="SUPFAM" id="SSF49764">
    <property type="entry name" value="HSP20-like chaperones"/>
    <property type="match status" value="1"/>
</dbReference>
<dbReference type="OrthoDB" id="432984at2759"/>
<keyword evidence="3" id="KW-0472">Membrane</keyword>
<dbReference type="EMBL" id="LSRX01000875">
    <property type="protein sequence ID" value="OLP87174.1"/>
    <property type="molecule type" value="Genomic_DNA"/>
</dbReference>
<evidence type="ECO:0000256" key="3">
    <source>
        <dbReference type="SAM" id="Phobius"/>
    </source>
</evidence>
<feature type="transmembrane region" description="Helical" evidence="3">
    <location>
        <begin position="897"/>
        <end position="920"/>
    </location>
</feature>
<dbReference type="InterPro" id="IPR002885">
    <property type="entry name" value="PPR_rpt"/>
</dbReference>
<protein>
    <submittedName>
        <fullName evidence="6">Pentatricopeptide repeat-containing protein, chloroplastic</fullName>
    </submittedName>
</protein>
<dbReference type="InterPro" id="IPR008978">
    <property type="entry name" value="HSP20-like_chaperone"/>
</dbReference>
<feature type="transmembrane region" description="Helical" evidence="3">
    <location>
        <begin position="1338"/>
        <end position="1362"/>
    </location>
</feature>
<evidence type="ECO:0000256" key="1">
    <source>
        <dbReference type="ARBA" id="ARBA00022737"/>
    </source>
</evidence>
<reference evidence="6 7" key="1">
    <citation type="submission" date="2016-02" db="EMBL/GenBank/DDBJ databases">
        <title>Genome analysis of coral dinoflagellate symbionts highlights evolutionary adaptations to a symbiotic lifestyle.</title>
        <authorList>
            <person name="Aranda M."/>
            <person name="Li Y."/>
            <person name="Liew Y.J."/>
            <person name="Baumgarten S."/>
            <person name="Simakov O."/>
            <person name="Wilson M."/>
            <person name="Piel J."/>
            <person name="Ashoor H."/>
            <person name="Bougouffa S."/>
            <person name="Bajic V.B."/>
            <person name="Ryu T."/>
            <person name="Ravasi T."/>
            <person name="Bayer T."/>
            <person name="Micklem G."/>
            <person name="Kim H."/>
            <person name="Bhak J."/>
            <person name="Lajeunesse T.C."/>
            <person name="Voolstra C.R."/>
        </authorList>
    </citation>
    <scope>NUCLEOTIDE SEQUENCE [LARGE SCALE GENOMIC DNA]</scope>
    <source>
        <strain evidence="6 7">CCMP2467</strain>
    </source>
</reference>
<feature type="repeat" description="PPR" evidence="2">
    <location>
        <begin position="1541"/>
        <end position="1575"/>
    </location>
</feature>
<proteinExistence type="predicted"/>
<dbReference type="InterPro" id="IPR007052">
    <property type="entry name" value="CS_dom"/>
</dbReference>
<feature type="transmembrane region" description="Helical" evidence="3">
    <location>
        <begin position="390"/>
        <end position="413"/>
    </location>
</feature>
<feature type="repeat" description="PPR" evidence="2">
    <location>
        <begin position="1611"/>
        <end position="1645"/>
    </location>
</feature>
<dbReference type="Proteomes" id="UP000186817">
    <property type="component" value="Unassembled WGS sequence"/>
</dbReference>
<feature type="transmembrane region" description="Helical" evidence="3">
    <location>
        <begin position="1139"/>
        <end position="1162"/>
    </location>
</feature>
<feature type="transmembrane region" description="Helical" evidence="3">
    <location>
        <begin position="1174"/>
        <end position="1192"/>
    </location>
</feature>
<sequence length="1982" mass="218839">MRTSGAVRPVHASFFGLMLLLPLVVALREEFIANRLRGRYARSAFAGELGQRRPLRSLRRALGTGSCARWWWCGGAGDESEEEIMVFVPIPADAAVDDVVVNIRQTSLTIGIRGETPVLDGPLWKGIKADESGWVIDQERGQRCIIVTLIKRDVWIDYDYLLKSHAEAAGDSAHRSVQIQIQTQPCSPRCILARCPVEATTEPTRDLERCRHAVRSDLMKIWLLSSLTAASAVASCLRQTGPLLVQVAVRNFTDVPHTGLDARSPAGFPGSGLEAIQPPLALDDRGRVSTLPCLRVMELNQSFDMNARCPAECPYSSLAPDLGFCSAACVRPSSCAAFNPDAPVEDASRGICRGAQVDGCFQPSLDGTDRCITCGAWYDLSPDGQCRARYMWAAWTGLCLVAALACVLVAYVVDLNLRASVNPSGLACGLQSRSMQKYRSGPQRDLWPLTTNLCVTPVGGPGLLLYFNFLAAVIVWSAVIGFGWLIMAYVVDVDLLILGRKEYGTPYRNCVLVAWGFATQQRLMWAKLSFLLGVYIVTFFACLLHGVRQRRLFQQSDVKDTMKAFAVLMKGLPEIRASEAQVEAELSDLVSSLAGQPVVGVSPALPVSISPSSPSAAPLSLDELEELAQLHAASDGDAWLMLVGGEHGGRMRPDYEGTRPGPYLAGHCSLQWVGQVYSRLLPFFGKDRVVVIAQLQETLRWLAEASRNTETAEKLAGRSSLLPMLQQQLIETTESCRQLLSNGGADYDGPDVNPATVLRVLRGDVGDASVPVVPKRGVKSLLLILISHGHAHPAGPDTKHHEWYMHLPYPVPDSEASLYDVVSHEGFRDVDPHPDWDWGAPKHRWRLYSQMLFQAYHAVLEQSPQRRLVVFHQFCLSGGAVDFMRRPSYRRYFGTRFWPVFCVFTAGCFEPALGSFVGIWSEELQRALQSGGFQSLQELQSFAEKRYWEDNSGLKKENDRILALREDGSDHLDAVDGTVGSVGCESGFDGKSGQDMAALSISVCWNFSSQQEQLKALLDKSLPSQATATAGPSQEMESGGLRRAFLWAEKIFLKCLEEEVQTDSVQQLLQKVPSSAEAFAVFETRSSRDIALAALPETVQFRGSSLSFSAARHEPRGIYWQNYSRSSVRAKCWKITKGLFCIAAGLTTWGCIFYLPYVWSVLTFNYEGGRQPGLIYNLCFSVIVVVGNASMYEICARVADNVGFKYKETREACYMILYLVSVSLNIILDLVMTYQMSFAVMVHMGFRTHDGTPLSKLPYFVQRFEAYAIQRAMGQNLYEYAFPSTFLVPFVCEPLVTIYGLLRVGILLVRSHPEMRPMLATQLLSANDFEFGRYADSLLNISLAVMMFFFPGGYTHWIFLMLSVCQVLHPFLEGWRRQADLAQQVLGTMRSSDVKLNVYHCSSVISALEKVHDWQAALQLFLGHDIMLANMVDWHVPPNTLSYNASISACEKCAQWQHALWLLQSMRAAQAEADVISYNSCMSACGKAARWRDAVNLLEELVQRDAPDVISFNAAITACEKSGQWMRALTLLRAMPPNQPNVTTYNATISACEKGSCAEHAFRLLDEMMDLSLPPDVISYSAVVSACEKDWRWQDALQVLTVMGIQQILPNLITFNAAISSCAKAGHWLVALDLFAGMAEAALLADVISYNSLINGFSIVSNWQCALNSLDCMDHQRLAPTAITVNAAMSACDMAGHAALSIRMYESWFQAVAPNEISYAVATKAYETLGDWPKATGVLTAMRQCKIEPSIVCYGSVLQACATAAEQLQTRDLLGVLSGLAVQLCNRIEREKGAYIYLLDHWRILRVVPAATFASMQVDWWCQAMLAPSCGLLAACLVFKGNCQGVGYCMEAQHLILTCVAAGVLHTVVHVLLLLFLVPRLASSSAPVKAALRPCRFEDVAAEEPCTWFSANPVHCLRSKCMNGHSPCSFFVPGQEQMVFSKAKSAKAEDASSFEMQIPDLPRLQGLREMFPQCLSRIVFSS</sequence>
<dbReference type="PROSITE" id="PS51375">
    <property type="entry name" value="PPR"/>
    <property type="match status" value="5"/>
</dbReference>
<comment type="caution">
    <text evidence="6">The sequence shown here is derived from an EMBL/GenBank/DDBJ whole genome shotgun (WGS) entry which is preliminary data.</text>
</comment>
<feature type="repeat" description="PPR" evidence="2">
    <location>
        <begin position="1646"/>
        <end position="1680"/>
    </location>
</feature>
<feature type="repeat" description="PPR" evidence="2">
    <location>
        <begin position="1474"/>
        <end position="1508"/>
    </location>
</feature>
<gene>
    <name evidence="6" type="ORF">AK812_SmicGene31628</name>
</gene>